<dbReference type="AlphaFoldDB" id="E6QQC7"/>
<accession>E6QQC7</accession>
<evidence type="ECO:0000313" key="1">
    <source>
        <dbReference type="EMBL" id="CBI09448.1"/>
    </source>
</evidence>
<dbReference type="EMBL" id="CABR01000031">
    <property type="protein sequence ID" value="CBI09448.1"/>
    <property type="molecule type" value="Genomic_DNA"/>
</dbReference>
<protein>
    <submittedName>
        <fullName evidence="1">Uncharacterized protein</fullName>
    </submittedName>
</protein>
<name>E6QQC7_9ZZZZ</name>
<comment type="caution">
    <text evidence="1">The sequence shown here is derived from an EMBL/GenBank/DDBJ whole genome shotgun (WGS) entry which is preliminary data.</text>
</comment>
<reference evidence="1" key="1">
    <citation type="submission" date="2009-10" db="EMBL/GenBank/DDBJ databases">
        <title>Diversity of trophic interactions inside an arsenic-rich microbial ecosystem.</title>
        <authorList>
            <person name="Bertin P.N."/>
            <person name="Heinrich-Salmeron A."/>
            <person name="Pelletier E."/>
            <person name="Goulhen-Chollet F."/>
            <person name="Arsene-Ploetze F."/>
            <person name="Gallien S."/>
            <person name="Calteau A."/>
            <person name="Vallenet D."/>
            <person name="Casiot C."/>
            <person name="Chane-Woon-Ming B."/>
            <person name="Giloteaux L."/>
            <person name="Barakat M."/>
            <person name="Bonnefoy V."/>
            <person name="Bruneel O."/>
            <person name="Chandler M."/>
            <person name="Cleiss J."/>
            <person name="Duran R."/>
            <person name="Elbaz-Poulichet F."/>
            <person name="Fonknechten N."/>
            <person name="Lauga B."/>
            <person name="Mornico D."/>
            <person name="Ortet P."/>
            <person name="Schaeffer C."/>
            <person name="Siguier P."/>
            <person name="Alexander Thil Smith A."/>
            <person name="Van Dorsselaer A."/>
            <person name="Weissenbach J."/>
            <person name="Medigue C."/>
            <person name="Le Paslier D."/>
        </authorList>
    </citation>
    <scope>NUCLEOTIDE SEQUENCE</scope>
</reference>
<gene>
    <name evidence="1" type="ORF">CARN7_0176</name>
</gene>
<sequence length="44" mass="5232">MKFFIMKDKAVRPQIQVDAFYSSELIAKFQKNSKFVLMRTTFVV</sequence>
<proteinExistence type="predicted"/>
<organism evidence="1">
    <name type="scientific">mine drainage metagenome</name>
    <dbReference type="NCBI Taxonomy" id="410659"/>
    <lineage>
        <taxon>unclassified sequences</taxon>
        <taxon>metagenomes</taxon>
        <taxon>ecological metagenomes</taxon>
    </lineage>
</organism>